<evidence type="ECO:0000256" key="1">
    <source>
        <dbReference type="SAM" id="Coils"/>
    </source>
</evidence>
<dbReference type="OrthoDB" id="9758751at2"/>
<feature type="compositionally biased region" description="Basic and acidic residues" evidence="2">
    <location>
        <begin position="474"/>
        <end position="484"/>
    </location>
</feature>
<evidence type="ECO:0000313" key="4">
    <source>
        <dbReference type="EMBL" id="QDT64657.1"/>
    </source>
</evidence>
<dbReference type="InterPro" id="IPR051162">
    <property type="entry name" value="T4SS_component"/>
</dbReference>
<name>A0A517T8G6_9PLAN</name>
<organism evidence="4 5">
    <name type="scientific">Calycomorphotria hydatis</name>
    <dbReference type="NCBI Taxonomy" id="2528027"/>
    <lineage>
        <taxon>Bacteria</taxon>
        <taxon>Pseudomonadati</taxon>
        <taxon>Planctomycetota</taxon>
        <taxon>Planctomycetia</taxon>
        <taxon>Planctomycetales</taxon>
        <taxon>Planctomycetaceae</taxon>
        <taxon>Calycomorphotria</taxon>
    </lineage>
</organism>
<feature type="region of interest" description="Disordered" evidence="2">
    <location>
        <begin position="474"/>
        <end position="499"/>
    </location>
</feature>
<dbReference type="PANTHER" id="PTHR30121">
    <property type="entry name" value="UNCHARACTERIZED PROTEIN YJGR-RELATED"/>
    <property type="match status" value="1"/>
</dbReference>
<evidence type="ECO:0000313" key="5">
    <source>
        <dbReference type="Proteomes" id="UP000319976"/>
    </source>
</evidence>
<reference evidence="4 5" key="1">
    <citation type="submission" date="2019-02" db="EMBL/GenBank/DDBJ databases">
        <title>Deep-cultivation of Planctomycetes and their phenomic and genomic characterization uncovers novel biology.</title>
        <authorList>
            <person name="Wiegand S."/>
            <person name="Jogler M."/>
            <person name="Boedeker C."/>
            <person name="Pinto D."/>
            <person name="Vollmers J."/>
            <person name="Rivas-Marin E."/>
            <person name="Kohn T."/>
            <person name="Peeters S.H."/>
            <person name="Heuer A."/>
            <person name="Rast P."/>
            <person name="Oberbeckmann S."/>
            <person name="Bunk B."/>
            <person name="Jeske O."/>
            <person name="Meyerdierks A."/>
            <person name="Storesund J.E."/>
            <person name="Kallscheuer N."/>
            <person name="Luecker S."/>
            <person name="Lage O.M."/>
            <person name="Pohl T."/>
            <person name="Merkel B.J."/>
            <person name="Hornburger P."/>
            <person name="Mueller R.-W."/>
            <person name="Bruemmer F."/>
            <person name="Labrenz M."/>
            <person name="Spormann A.M."/>
            <person name="Op den Camp H."/>
            <person name="Overmann J."/>
            <person name="Amann R."/>
            <person name="Jetten M.S.M."/>
            <person name="Mascher T."/>
            <person name="Medema M.H."/>
            <person name="Devos D.P."/>
            <person name="Kaster A.-K."/>
            <person name="Ovreas L."/>
            <person name="Rohde M."/>
            <person name="Galperin M.Y."/>
            <person name="Jogler C."/>
        </authorList>
    </citation>
    <scope>NUCLEOTIDE SEQUENCE [LARGE SCALE GENOMIC DNA]</scope>
    <source>
        <strain evidence="4 5">V22</strain>
    </source>
</reference>
<keyword evidence="1" id="KW-0175">Coiled coil</keyword>
<dbReference type="EMBL" id="CP036316">
    <property type="protein sequence ID" value="QDT64657.1"/>
    <property type="molecule type" value="Genomic_DNA"/>
</dbReference>
<dbReference type="AlphaFoldDB" id="A0A517T8G6"/>
<gene>
    <name evidence="4" type="ORF">V22_18970</name>
</gene>
<sequence length="817" mass="91362">MNYEKLGAFYLGRSYNLAEQRLEKALYLYDAKDLTTHALCVGMTGSGKTGLCLSLIEEAAIDQVPVIAIDPKGDLGNLMLTFPNLSPEEFRPWVDERAALNAGKTPDEFAAASAKLWKEGLAQWDQTAERVKKFKDSVDIAIYTPGSNIGLPMTVLKSFDAPPEEVINDAETFRERISSASSGLLSLIGVDADPVQSREHILLTNILDREWRAGRSLTMESLITLIQTPPFEKIGVLDLEAFYPSKDRMKLAMQMNNLLASPTFSGWLEGEPLNIEKLLFTDEGKPRISILSIAHLSDQERMFFVTLLLGEVLSWVRTQPGTSSLRALLYMDEVFGYFPPSANPPSKRPMLMLLKQARAFGLGVVLATQNPVDLDYKGLSNIGTWFLGRLQTERDKARVLEGLEGASTQAGTDFNRQEMEATLAALGGRVFLVNNVHEDGPLVFQTRWALSYLRGPLSRQQIETLMADRKAIHEEKQAAKKQEQQESIPATPPKAEPPVIPANIPQLMIKPSTTADSSTRIVYRPALLGRARLHFSRVSYKVNCSKDVVLLRPVKRSVSVHVWDSSEHLSEAEFVELDPAAVSNMNFATPSKDLLKEKSYSTWERKLKDHLYRNERVKVLKCAEFKVYSEPDETEGSFRSRLTQMSREKRDLAVEKLRAKYAARFKTLKGRMDSAEDAIAREKSQAHQATISAAVSFGSSILSAMFGRKLASSTNVRRATTSMRSAGRAAEQHSDISRAELKLDRLEEDWKELEEKMNEDIEQLEAEFDPQHLEIETLEVAPKKSDIVPLPVALVWTPWSVDDQGIAEPAFQLSGED</sequence>
<dbReference type="PANTHER" id="PTHR30121:SF6">
    <property type="entry name" value="SLR6007 PROTEIN"/>
    <property type="match status" value="1"/>
</dbReference>
<dbReference type="InterPro" id="IPR002789">
    <property type="entry name" value="HerA_central"/>
</dbReference>
<feature type="coiled-coil region" evidence="1">
    <location>
        <begin position="729"/>
        <end position="767"/>
    </location>
</feature>
<proteinExistence type="predicted"/>
<dbReference type="InterPro" id="IPR027417">
    <property type="entry name" value="P-loop_NTPase"/>
</dbReference>
<dbReference type="Gene3D" id="3.40.50.300">
    <property type="entry name" value="P-loop containing nucleotide triphosphate hydrolases"/>
    <property type="match status" value="2"/>
</dbReference>
<dbReference type="Pfam" id="PF01935">
    <property type="entry name" value="DUF87"/>
    <property type="match status" value="1"/>
</dbReference>
<dbReference type="Proteomes" id="UP000319976">
    <property type="component" value="Chromosome"/>
</dbReference>
<accession>A0A517T8G6</accession>
<feature type="compositionally biased region" description="Pro residues" evidence="2">
    <location>
        <begin position="490"/>
        <end position="499"/>
    </location>
</feature>
<evidence type="ECO:0000259" key="3">
    <source>
        <dbReference type="Pfam" id="PF01935"/>
    </source>
</evidence>
<feature type="domain" description="Helicase HerA central" evidence="3">
    <location>
        <begin position="26"/>
        <end position="79"/>
    </location>
</feature>
<evidence type="ECO:0000256" key="2">
    <source>
        <dbReference type="SAM" id="MobiDB-lite"/>
    </source>
</evidence>
<keyword evidence="5" id="KW-1185">Reference proteome</keyword>
<dbReference type="RefSeq" id="WP_145262016.1">
    <property type="nucleotide sequence ID" value="NZ_CP036316.1"/>
</dbReference>
<protein>
    <submittedName>
        <fullName evidence="4">AAA-like domain protein</fullName>
    </submittedName>
</protein>
<dbReference type="KEGG" id="chya:V22_18970"/>
<dbReference type="SUPFAM" id="SSF52540">
    <property type="entry name" value="P-loop containing nucleoside triphosphate hydrolases"/>
    <property type="match status" value="1"/>
</dbReference>